<name>A0A0E9QKG9_ANGAN</name>
<evidence type="ECO:0000313" key="1">
    <source>
        <dbReference type="EMBL" id="JAH17376.1"/>
    </source>
</evidence>
<dbReference type="AlphaFoldDB" id="A0A0E9QKG9"/>
<protein>
    <submittedName>
        <fullName evidence="1">Uncharacterized protein</fullName>
    </submittedName>
</protein>
<dbReference type="EMBL" id="GBXM01091201">
    <property type="protein sequence ID" value="JAH17376.1"/>
    <property type="molecule type" value="Transcribed_RNA"/>
</dbReference>
<reference evidence="1" key="2">
    <citation type="journal article" date="2015" name="Fish Shellfish Immunol.">
        <title>Early steps in the European eel (Anguilla anguilla)-Vibrio vulnificus interaction in the gills: Role of the RtxA13 toxin.</title>
        <authorList>
            <person name="Callol A."/>
            <person name="Pajuelo D."/>
            <person name="Ebbesson L."/>
            <person name="Teles M."/>
            <person name="MacKenzie S."/>
            <person name="Amaro C."/>
        </authorList>
    </citation>
    <scope>NUCLEOTIDE SEQUENCE</scope>
</reference>
<proteinExistence type="predicted"/>
<reference evidence="1" key="1">
    <citation type="submission" date="2014-11" db="EMBL/GenBank/DDBJ databases">
        <authorList>
            <person name="Amaro Gonzalez C."/>
        </authorList>
    </citation>
    <scope>NUCLEOTIDE SEQUENCE</scope>
</reference>
<accession>A0A0E9QKG9</accession>
<organism evidence="1">
    <name type="scientific">Anguilla anguilla</name>
    <name type="common">European freshwater eel</name>
    <name type="synonym">Muraena anguilla</name>
    <dbReference type="NCBI Taxonomy" id="7936"/>
    <lineage>
        <taxon>Eukaryota</taxon>
        <taxon>Metazoa</taxon>
        <taxon>Chordata</taxon>
        <taxon>Craniata</taxon>
        <taxon>Vertebrata</taxon>
        <taxon>Euteleostomi</taxon>
        <taxon>Actinopterygii</taxon>
        <taxon>Neopterygii</taxon>
        <taxon>Teleostei</taxon>
        <taxon>Anguilliformes</taxon>
        <taxon>Anguillidae</taxon>
        <taxon>Anguilla</taxon>
    </lineage>
</organism>
<sequence>MLLSFYLFHSDSSPRGKSGPGTPQ</sequence>